<dbReference type="PANTHER" id="PTHR12994:SF17">
    <property type="entry name" value="LD30995P"/>
    <property type="match status" value="1"/>
</dbReference>
<dbReference type="EMBL" id="LFZO01000006">
    <property type="protein sequence ID" value="KXT18466.1"/>
    <property type="molecule type" value="Genomic_DNA"/>
</dbReference>
<evidence type="ECO:0000256" key="2">
    <source>
        <dbReference type="SAM" id="MobiDB-lite"/>
    </source>
</evidence>
<comment type="similarity">
    <text evidence="1">Belongs to the peptidase C69 family. Secernin subfamily.</text>
</comment>
<evidence type="ECO:0008006" key="5">
    <source>
        <dbReference type="Google" id="ProtNLM"/>
    </source>
</evidence>
<dbReference type="Pfam" id="PF03577">
    <property type="entry name" value="Peptidase_C69"/>
    <property type="match status" value="1"/>
</dbReference>
<dbReference type="GO" id="GO:0016805">
    <property type="term" value="F:dipeptidase activity"/>
    <property type="evidence" value="ECO:0007669"/>
    <property type="project" value="InterPro"/>
</dbReference>
<evidence type="ECO:0000313" key="3">
    <source>
        <dbReference type="EMBL" id="KXT18466.1"/>
    </source>
</evidence>
<keyword evidence="4" id="KW-1185">Reference proteome</keyword>
<reference evidence="3 4" key="1">
    <citation type="submission" date="2015-07" db="EMBL/GenBank/DDBJ databases">
        <title>Comparative genomics of the Sigatoka disease complex on banana suggests a link between parallel evolutionary changes in Pseudocercospora fijiensis and Pseudocercospora eumusae and increased virulence on the banana host.</title>
        <authorList>
            <person name="Chang T.-C."/>
            <person name="Salvucci A."/>
            <person name="Crous P.W."/>
            <person name="Stergiopoulos I."/>
        </authorList>
    </citation>
    <scope>NUCLEOTIDE SEQUENCE [LARGE SCALE GENOMIC DNA]</scope>
    <source>
        <strain evidence="3 4">CBS 116634</strain>
    </source>
</reference>
<evidence type="ECO:0000256" key="1">
    <source>
        <dbReference type="ARBA" id="ARBA00005705"/>
    </source>
</evidence>
<dbReference type="Proteomes" id="UP000073492">
    <property type="component" value="Unassembled WGS sequence"/>
</dbReference>
<dbReference type="PANTHER" id="PTHR12994">
    <property type="entry name" value="SECERNIN"/>
    <property type="match status" value="1"/>
</dbReference>
<dbReference type="GO" id="GO:0006508">
    <property type="term" value="P:proteolysis"/>
    <property type="evidence" value="ECO:0007669"/>
    <property type="project" value="InterPro"/>
</dbReference>
<dbReference type="Gene3D" id="3.60.60.10">
    <property type="entry name" value="Penicillin V Acylase, Chain A"/>
    <property type="match status" value="1"/>
</dbReference>
<dbReference type="OrthoDB" id="5175656at2759"/>
<dbReference type="STRING" id="113226.A0A139IV88"/>
<organism evidence="3 4">
    <name type="scientific">Pseudocercospora musae</name>
    <dbReference type="NCBI Taxonomy" id="113226"/>
    <lineage>
        <taxon>Eukaryota</taxon>
        <taxon>Fungi</taxon>
        <taxon>Dikarya</taxon>
        <taxon>Ascomycota</taxon>
        <taxon>Pezizomycotina</taxon>
        <taxon>Dothideomycetes</taxon>
        <taxon>Dothideomycetidae</taxon>
        <taxon>Mycosphaerellales</taxon>
        <taxon>Mycosphaerellaceae</taxon>
        <taxon>Pseudocercospora</taxon>
    </lineage>
</organism>
<feature type="compositionally biased region" description="Basic residues" evidence="2">
    <location>
        <begin position="530"/>
        <end position="540"/>
    </location>
</feature>
<protein>
    <recommendedName>
        <fullName evidence="5">Dipeptidase</fullName>
    </recommendedName>
</protein>
<feature type="region of interest" description="Disordered" evidence="2">
    <location>
        <begin position="517"/>
        <end position="540"/>
    </location>
</feature>
<name>A0A139IV88_9PEZI</name>
<accession>A0A139IV88</accession>
<comment type="caution">
    <text evidence="3">The sequence shown here is derived from an EMBL/GenBank/DDBJ whole genome shotgun (WGS) entry which is preliminary data.</text>
</comment>
<sequence>MNCLEAMTIMPQWKAGAGLIETAFSILLFTTPTRASYAFYVGKDLTADGSVMVGGTGEEVSSHWLQIFPAKDHGPNETITVGVTKDAVLPGELIHIPQANHTFRYISMEYSDYEGFPAPLTNGGLSEKGIAVRDVWSDSRSELWELAQTLPPQKGLQYSDLARVVLQRARTAREGVEIIGDMIAKYGYADYGGNSHLIADKDEGWVVIEFAGGQKLWAAERLNSSEVRVLYPGYIQDFPVDFENRSDYMGSPNLVSFAIEQGWWNPNGSKPFNIFNVYGLQGNYSARDGGFKYMSQAALEDATYAMAPVTEQDLIERVRDYRISDDEAGYGQVVSLREGIDPDLMRIWIAPTGSVTAPFNPWWLGVNSVLPEYSEHRYLTDDASSSFLNPDFQSQEATHFAGRIFKQVLYYTCSDPYKYLPIIQEVLHGLENASRTHVEIYEKAAKLLIETGDREGAKQLLTTYSHARATEALSTGRVLVDALDSYVKLTGRYRVPTGTQINDSGEGNETVNCLVGADPDQPIWGQPQHPMRRRRTAKAG</sequence>
<dbReference type="AlphaFoldDB" id="A0A139IV88"/>
<proteinExistence type="inferred from homology"/>
<dbReference type="GO" id="GO:0070004">
    <property type="term" value="F:cysteine-type exopeptidase activity"/>
    <property type="evidence" value="ECO:0007669"/>
    <property type="project" value="InterPro"/>
</dbReference>
<dbReference type="InterPro" id="IPR005322">
    <property type="entry name" value="Peptidase_C69"/>
</dbReference>
<evidence type="ECO:0000313" key="4">
    <source>
        <dbReference type="Proteomes" id="UP000073492"/>
    </source>
</evidence>
<gene>
    <name evidence="3" type="ORF">AC579_2244</name>
</gene>